<evidence type="ECO:0000313" key="1">
    <source>
        <dbReference type="EMBL" id="AEP85429.1"/>
    </source>
</evidence>
<keyword evidence="2" id="KW-1185">Reference proteome</keyword>
<dbReference type="Proteomes" id="UP000002651">
    <property type="component" value="Chromosome"/>
</dbReference>
<sequence>MYLNKKQLSFLTIINEVLLSKEKGLKTLVIHFHSVFKP</sequence>
<name>G4NW89_BACS4</name>
<proteinExistence type="predicted"/>
<organism evidence="1 2">
    <name type="scientific">Bacillus spizizenii (strain DSM 15029 / JCM 12233 / NBRC 101239 / NRRL B-23049 / TU-B-10)</name>
    <name type="common">Bacillus subtilis subsp. spizizenii</name>
    <dbReference type="NCBI Taxonomy" id="1052585"/>
    <lineage>
        <taxon>Bacteria</taxon>
        <taxon>Bacillati</taxon>
        <taxon>Bacillota</taxon>
        <taxon>Bacilli</taxon>
        <taxon>Bacillales</taxon>
        <taxon>Bacillaceae</taxon>
        <taxon>Bacillus</taxon>
    </lineage>
</organism>
<accession>G4NW89</accession>
<dbReference type="HOGENOM" id="CLU_3324663_0_0_9"/>
<dbReference type="AlphaFoldDB" id="G4NW89"/>
<protein>
    <submittedName>
        <fullName evidence="1">Uncharacterized protein</fullName>
    </submittedName>
</protein>
<evidence type="ECO:0000313" key="2">
    <source>
        <dbReference type="Proteomes" id="UP000002651"/>
    </source>
</evidence>
<reference evidence="1 2" key="1">
    <citation type="journal article" date="2012" name="J. Bacteriol.">
        <title>Whole-genome sequences of Bacillus subtilis and close relatives.</title>
        <authorList>
            <person name="Earl A.M."/>
            <person name="Eppinger M."/>
            <person name="Fricke W.F."/>
            <person name="Rosovitz M.J."/>
            <person name="Rasko D.A."/>
            <person name="Daugherty S."/>
            <person name="Losick R."/>
            <person name="Kolter R."/>
            <person name="Ravel J."/>
        </authorList>
    </citation>
    <scope>NUCLEOTIDE SEQUENCE [LARGE SCALE GENOMIC DNA]</scope>
    <source>
        <strain evidence="2">DSM 15029 / JCM 12233 / NBRC 101239 / NRRL B-23049 / TU-B-10</strain>
    </source>
</reference>
<dbReference type="KEGG" id="bst:GYO_0731"/>
<gene>
    <name evidence="1" type="ordered locus">GYO_0731</name>
</gene>
<dbReference type="EMBL" id="CP002905">
    <property type="protein sequence ID" value="AEP85429.1"/>
    <property type="molecule type" value="Genomic_DNA"/>
</dbReference>